<organism evidence="2 3">
    <name type="scientific">Geothrix rubra</name>
    <dbReference type="NCBI Taxonomy" id="2927977"/>
    <lineage>
        <taxon>Bacteria</taxon>
        <taxon>Pseudomonadati</taxon>
        <taxon>Acidobacteriota</taxon>
        <taxon>Holophagae</taxon>
        <taxon>Holophagales</taxon>
        <taxon>Holophagaceae</taxon>
        <taxon>Geothrix</taxon>
    </lineage>
</organism>
<feature type="transmembrane region" description="Helical" evidence="1">
    <location>
        <begin position="94"/>
        <end position="116"/>
    </location>
</feature>
<gene>
    <name evidence="2" type="ORF">GETHPA_28040</name>
</gene>
<feature type="transmembrane region" description="Helical" evidence="1">
    <location>
        <begin position="30"/>
        <end position="51"/>
    </location>
</feature>
<dbReference type="Proteomes" id="UP001165089">
    <property type="component" value="Unassembled WGS sequence"/>
</dbReference>
<feature type="transmembrane region" description="Helical" evidence="1">
    <location>
        <begin position="63"/>
        <end position="82"/>
    </location>
</feature>
<dbReference type="PANTHER" id="PTHR37309">
    <property type="entry name" value="SLR0284 PROTEIN"/>
    <property type="match status" value="1"/>
</dbReference>
<keyword evidence="1" id="KW-1133">Transmembrane helix</keyword>
<protein>
    <recommendedName>
        <fullName evidence="4">Phage holin family protein</fullName>
    </recommendedName>
</protein>
<dbReference type="PANTHER" id="PTHR37309:SF1">
    <property type="entry name" value="SLR0284 PROTEIN"/>
    <property type="match status" value="1"/>
</dbReference>
<evidence type="ECO:0008006" key="4">
    <source>
        <dbReference type="Google" id="ProtNLM"/>
    </source>
</evidence>
<dbReference type="EMBL" id="BSDD01000006">
    <property type="protein sequence ID" value="GLH71271.1"/>
    <property type="molecule type" value="Genomic_DNA"/>
</dbReference>
<evidence type="ECO:0000256" key="1">
    <source>
        <dbReference type="SAM" id="Phobius"/>
    </source>
</evidence>
<keyword evidence="1" id="KW-0812">Transmembrane</keyword>
<name>A0ABQ5QA00_9BACT</name>
<comment type="caution">
    <text evidence="2">The sequence shown here is derived from an EMBL/GenBank/DDBJ whole genome shotgun (WGS) entry which is preliminary data.</text>
</comment>
<dbReference type="RefSeq" id="WP_285727395.1">
    <property type="nucleotide sequence ID" value="NZ_BSDD01000006.1"/>
</dbReference>
<keyword evidence="1" id="KW-0472">Membrane</keyword>
<reference evidence="2 3" key="1">
    <citation type="journal article" date="2023" name="Antonie Van Leeuwenhoek">
        <title>Mesoterricola silvestris gen. nov., sp. nov., Mesoterricola sediminis sp. nov., Geothrix oryzae sp. nov., Geothrix edaphica sp. nov., Geothrix rubra sp. nov., and Geothrix limicola sp. nov., six novel members of Acidobacteriota isolated from soils.</title>
        <authorList>
            <person name="Itoh H."/>
            <person name="Sugisawa Y."/>
            <person name="Mise K."/>
            <person name="Xu Z."/>
            <person name="Kuniyasu M."/>
            <person name="Ushijima N."/>
            <person name="Kawano K."/>
            <person name="Kobayashi E."/>
            <person name="Shiratori Y."/>
            <person name="Masuda Y."/>
            <person name="Senoo K."/>
        </authorList>
    </citation>
    <scope>NUCLEOTIDE SEQUENCE [LARGE SCALE GENOMIC DNA]</scope>
    <source>
        <strain evidence="2 3">Red803</strain>
    </source>
</reference>
<evidence type="ECO:0000313" key="3">
    <source>
        <dbReference type="Proteomes" id="UP001165089"/>
    </source>
</evidence>
<accession>A0ABQ5QA00</accession>
<evidence type="ECO:0000313" key="2">
    <source>
        <dbReference type="EMBL" id="GLH71271.1"/>
    </source>
</evidence>
<proteinExistence type="predicted"/>
<sequence>MIKTLLRFLFSALGLLVASAVVPGIRHGAFVDLLAVAVILGLLNASVGALLRFVALVPMVCSFGCFSLVINGLVFWLAGTLSSRLGLAFSVSGFWAGFFGALVASVVASILGGIFIPKERERPQGPPPPIKIIN</sequence>
<keyword evidence="3" id="KW-1185">Reference proteome</keyword>
<dbReference type="Pfam" id="PF04020">
    <property type="entry name" value="Phage_holin_4_2"/>
    <property type="match status" value="1"/>
</dbReference>
<dbReference type="InterPro" id="IPR007165">
    <property type="entry name" value="Phage_holin_4_2"/>
</dbReference>